<evidence type="ECO:0000256" key="5">
    <source>
        <dbReference type="ARBA" id="ARBA00022989"/>
    </source>
</evidence>
<evidence type="ECO:0000256" key="4">
    <source>
        <dbReference type="ARBA" id="ARBA00022692"/>
    </source>
</evidence>
<gene>
    <name evidence="7" type="ORF">BDK51DRAFT_24430</name>
</gene>
<dbReference type="Proteomes" id="UP000269721">
    <property type="component" value="Unassembled WGS sequence"/>
</dbReference>
<reference evidence="8" key="1">
    <citation type="journal article" date="2018" name="Nat. Microbiol.">
        <title>Leveraging single-cell genomics to expand the fungal tree of life.</title>
        <authorList>
            <person name="Ahrendt S.R."/>
            <person name="Quandt C.A."/>
            <person name="Ciobanu D."/>
            <person name="Clum A."/>
            <person name="Salamov A."/>
            <person name="Andreopoulos B."/>
            <person name="Cheng J.F."/>
            <person name="Woyke T."/>
            <person name="Pelin A."/>
            <person name="Henrissat B."/>
            <person name="Reynolds N.K."/>
            <person name="Benny G.L."/>
            <person name="Smith M.E."/>
            <person name="James T.Y."/>
            <person name="Grigoriev I.V."/>
        </authorList>
    </citation>
    <scope>NUCLEOTIDE SEQUENCE [LARGE SCALE GENOMIC DNA]</scope>
</reference>
<dbReference type="PANTHER" id="PTHR22914:SF46">
    <property type="entry name" value="CHITIN SYNTHASE"/>
    <property type="match status" value="1"/>
</dbReference>
<evidence type="ECO:0000256" key="3">
    <source>
        <dbReference type="ARBA" id="ARBA00022676"/>
    </source>
</evidence>
<accession>A0A4P9W8T3</accession>
<dbReference type="GO" id="GO:0030428">
    <property type="term" value="C:cell septum"/>
    <property type="evidence" value="ECO:0007669"/>
    <property type="project" value="TreeGrafter"/>
</dbReference>
<keyword evidence="4" id="KW-0812">Transmembrane</keyword>
<comment type="subcellular location">
    <subcellularLocation>
        <location evidence="1">Membrane</location>
        <topology evidence="1">Multi-pass membrane protein</topology>
    </subcellularLocation>
</comment>
<dbReference type="PANTHER" id="PTHR22914">
    <property type="entry name" value="CHITIN SYNTHASE"/>
    <property type="match status" value="1"/>
</dbReference>
<dbReference type="Gene3D" id="3.90.550.10">
    <property type="entry name" value="Spore Coat Polysaccharide Biosynthesis Protein SpsA, Chain A"/>
    <property type="match status" value="1"/>
</dbReference>
<dbReference type="EMBL" id="KZ998074">
    <property type="protein sequence ID" value="RKO86586.1"/>
    <property type="molecule type" value="Genomic_DNA"/>
</dbReference>
<keyword evidence="3" id="KW-0328">Glycosyltransferase</keyword>
<dbReference type="GO" id="GO:0071944">
    <property type="term" value="C:cell periphery"/>
    <property type="evidence" value="ECO:0007669"/>
    <property type="project" value="TreeGrafter"/>
</dbReference>
<dbReference type="GO" id="GO:0006031">
    <property type="term" value="P:chitin biosynthetic process"/>
    <property type="evidence" value="ECO:0007669"/>
    <property type="project" value="TreeGrafter"/>
</dbReference>
<dbReference type="CDD" id="cd00761">
    <property type="entry name" value="Glyco_tranf_GTA_type"/>
    <property type="match status" value="1"/>
</dbReference>
<keyword evidence="6" id="KW-0472">Membrane</keyword>
<dbReference type="InterPro" id="IPR004835">
    <property type="entry name" value="Chitin_synth"/>
</dbReference>
<protein>
    <recommendedName>
        <fullName evidence="2">chitin synthase</fullName>
        <ecNumber evidence="2">2.4.1.16</ecNumber>
    </recommendedName>
</protein>
<keyword evidence="3" id="KW-0808">Transferase</keyword>
<keyword evidence="8" id="KW-1185">Reference proteome</keyword>
<evidence type="ECO:0000313" key="7">
    <source>
        <dbReference type="EMBL" id="RKO86586.1"/>
    </source>
</evidence>
<evidence type="ECO:0000256" key="1">
    <source>
        <dbReference type="ARBA" id="ARBA00004141"/>
    </source>
</evidence>
<name>A0A4P9W8T3_9FUNG</name>
<sequence>MIVIIIPVFNELPEARCARKRGGRGVVLNPPRPLSRVTNSPDCSLQALLAAIISIVECKYSKDRMRLMLSFDDDSESPIFLQTLKNLDYVAPPPGRPVSGDPLSSEGSHPMTLDIIFRGVRVTICRFPHRGKRLTQGAAYALAEKRWSVDLYLFMDSDVQMHPKALRAFVADFEARPGRIAATGLIVCSFPTRNLWWILQETEYVQSQMLDRCLESACGAVTCLPGALTMVRSEALRKVAPLYFGLKDGNSVAGVRVSHGVYEHCRYYLGEDRFLTHLFMESADGPYRIGFVDNALCKTEAPGTFTTLLKQRRRWFLGENRCWARREERS</sequence>
<dbReference type="InterPro" id="IPR029044">
    <property type="entry name" value="Nucleotide-diphossugar_trans"/>
</dbReference>
<dbReference type="GO" id="GO:0016020">
    <property type="term" value="C:membrane"/>
    <property type="evidence" value="ECO:0007669"/>
    <property type="project" value="UniProtKB-SubCell"/>
</dbReference>
<dbReference type="SUPFAM" id="SSF53448">
    <property type="entry name" value="Nucleotide-diphospho-sugar transferases"/>
    <property type="match status" value="1"/>
</dbReference>
<evidence type="ECO:0000256" key="2">
    <source>
        <dbReference type="ARBA" id="ARBA00012543"/>
    </source>
</evidence>
<keyword evidence="5" id="KW-1133">Transmembrane helix</keyword>
<dbReference type="EC" id="2.4.1.16" evidence="2"/>
<dbReference type="AlphaFoldDB" id="A0A4P9W8T3"/>
<dbReference type="GO" id="GO:0004100">
    <property type="term" value="F:chitin synthase activity"/>
    <property type="evidence" value="ECO:0007669"/>
    <property type="project" value="UniProtKB-EC"/>
</dbReference>
<dbReference type="Pfam" id="PF03142">
    <property type="entry name" value="Chitin_synth_2"/>
    <property type="match status" value="1"/>
</dbReference>
<proteinExistence type="predicted"/>
<organism evidence="7 8">
    <name type="scientific">Blyttiomyces helicus</name>
    <dbReference type="NCBI Taxonomy" id="388810"/>
    <lineage>
        <taxon>Eukaryota</taxon>
        <taxon>Fungi</taxon>
        <taxon>Fungi incertae sedis</taxon>
        <taxon>Chytridiomycota</taxon>
        <taxon>Chytridiomycota incertae sedis</taxon>
        <taxon>Chytridiomycetes</taxon>
        <taxon>Chytridiomycetes incertae sedis</taxon>
        <taxon>Blyttiomyces</taxon>
    </lineage>
</organism>
<evidence type="ECO:0000256" key="6">
    <source>
        <dbReference type="ARBA" id="ARBA00023136"/>
    </source>
</evidence>
<evidence type="ECO:0000313" key="8">
    <source>
        <dbReference type="Proteomes" id="UP000269721"/>
    </source>
</evidence>
<dbReference type="OrthoDB" id="5321960at2759"/>